<dbReference type="EMBL" id="CP017982">
    <property type="protein sequence ID" value="AYE61886.1"/>
    <property type="molecule type" value="Genomic_DNA"/>
</dbReference>
<reference evidence="3 5" key="1">
    <citation type="submission" date="2016-10" db="EMBL/GenBank/DDBJ databases">
        <title>Complete genomic sequencing of Lactobacillus helveticus LH99 and comparative genome analysis.</title>
        <authorList>
            <person name="Li N."/>
            <person name="You C."/>
            <person name="Liu Z."/>
        </authorList>
    </citation>
    <scope>NUCLEOTIDE SEQUENCE [LARGE SCALE GENOMIC DNA]</scope>
    <source>
        <strain evidence="3 5">LH99</strain>
    </source>
</reference>
<dbReference type="InterPro" id="IPR013078">
    <property type="entry name" value="His_Pase_superF_clade-1"/>
</dbReference>
<proteinExistence type="predicted"/>
<reference evidence="4" key="2">
    <citation type="submission" date="2020-07" db="EMBL/GenBank/DDBJ databases">
        <title>Draft genome sequence of Lactobacillus helveticus strain JCM 1062.</title>
        <authorList>
            <person name="Endo A."/>
            <person name="Maeno S."/>
            <person name="Kido Y."/>
        </authorList>
    </citation>
    <scope>NUCLEOTIDE SEQUENCE</scope>
    <source>
        <strain evidence="4">JCM 1062</strain>
    </source>
</reference>
<feature type="binding site" evidence="2">
    <location>
        <position position="58"/>
    </location>
    <ligand>
        <name>substrate</name>
    </ligand>
</feature>
<dbReference type="EMBL" id="BLYV01000425">
    <property type="protein sequence ID" value="GFP14106.1"/>
    <property type="molecule type" value="Genomic_DNA"/>
</dbReference>
<dbReference type="GO" id="GO:0016791">
    <property type="term" value="F:phosphatase activity"/>
    <property type="evidence" value="ECO:0007669"/>
    <property type="project" value="TreeGrafter"/>
</dbReference>
<dbReference type="Proteomes" id="UP000630086">
    <property type="component" value="Unassembled WGS sequence"/>
</dbReference>
<dbReference type="InterPro" id="IPR050275">
    <property type="entry name" value="PGM_Phosphatase"/>
</dbReference>
<evidence type="ECO:0000256" key="1">
    <source>
        <dbReference type="PIRSR" id="PIRSR613078-1"/>
    </source>
</evidence>
<name>A0A0D5MJE2_LACHE</name>
<dbReference type="AlphaFoldDB" id="A0A0D5MJE2"/>
<sequence>MQIYFVRHGKTEWNLASRFQGGHGDSPLLPQSLKDIKKLGEHLKGTRFRGIFASPLDRAFNTAQGIDNAMNANLPVVIDERLREFNLGDMEGMKFAEAEKKFPEQMDNFWNHPDKYDPTELHGEDYEHVIARGKSFAQEMAKRFPDDDDKVLVVSHGAALSAITGGLLGYPLKDLWKNGGLSNTSLTVLETLDDGKTFKLVVWNETSYLGRKLSKTDSL</sequence>
<dbReference type="SUPFAM" id="SSF53254">
    <property type="entry name" value="Phosphoglycerate mutase-like"/>
    <property type="match status" value="1"/>
</dbReference>
<accession>A0A0D5MJE2</accession>
<dbReference type="Pfam" id="PF00300">
    <property type="entry name" value="His_Phos_1"/>
    <property type="match status" value="1"/>
</dbReference>
<dbReference type="Gene3D" id="3.40.50.1240">
    <property type="entry name" value="Phosphoglycerate mutase-like"/>
    <property type="match status" value="1"/>
</dbReference>
<gene>
    <name evidence="3" type="ORF">BC335_1461</name>
    <name evidence="4" type="ORF">LHEJCM1062_19780</name>
</gene>
<evidence type="ECO:0000313" key="4">
    <source>
        <dbReference type="EMBL" id="GFP14106.1"/>
    </source>
</evidence>
<evidence type="ECO:0000256" key="2">
    <source>
        <dbReference type="PIRSR" id="PIRSR613078-2"/>
    </source>
</evidence>
<feature type="active site" description="Proton donor/acceptor" evidence="1">
    <location>
        <position position="84"/>
    </location>
</feature>
<evidence type="ECO:0000313" key="5">
    <source>
        <dbReference type="Proteomes" id="UP000267794"/>
    </source>
</evidence>
<evidence type="ECO:0000313" key="3">
    <source>
        <dbReference type="EMBL" id="AYE61886.1"/>
    </source>
</evidence>
<protein>
    <submittedName>
        <fullName evidence="3">Phosphoglycerate mutase</fullName>
    </submittedName>
</protein>
<dbReference type="KEGG" id="lhd:HUO_07675"/>
<organism evidence="3 5">
    <name type="scientific">Lactobacillus helveticus</name>
    <name type="common">Lactobacillus suntoryeus</name>
    <dbReference type="NCBI Taxonomy" id="1587"/>
    <lineage>
        <taxon>Bacteria</taxon>
        <taxon>Bacillati</taxon>
        <taxon>Bacillota</taxon>
        <taxon>Bacilli</taxon>
        <taxon>Lactobacillales</taxon>
        <taxon>Lactobacillaceae</taxon>
        <taxon>Lactobacillus</taxon>
    </lineage>
</organism>
<dbReference type="PANTHER" id="PTHR48100">
    <property type="entry name" value="BROAD-SPECIFICITY PHOSPHATASE YOR283W-RELATED"/>
    <property type="match status" value="1"/>
</dbReference>
<dbReference type="PANTHER" id="PTHR48100:SF1">
    <property type="entry name" value="HISTIDINE PHOSPHATASE FAMILY PROTEIN-RELATED"/>
    <property type="match status" value="1"/>
</dbReference>
<dbReference type="InterPro" id="IPR029033">
    <property type="entry name" value="His_PPase_superfam"/>
</dbReference>
<dbReference type="SMART" id="SM00855">
    <property type="entry name" value="PGAM"/>
    <property type="match status" value="1"/>
</dbReference>
<feature type="binding site" evidence="2">
    <location>
        <begin position="7"/>
        <end position="14"/>
    </location>
    <ligand>
        <name>substrate</name>
    </ligand>
</feature>
<dbReference type="Proteomes" id="UP000267794">
    <property type="component" value="Chromosome"/>
</dbReference>
<feature type="active site" description="Tele-phosphohistidine intermediate" evidence="1">
    <location>
        <position position="8"/>
    </location>
</feature>
<dbReference type="CDD" id="cd07067">
    <property type="entry name" value="HP_PGM_like"/>
    <property type="match status" value="1"/>
</dbReference>
<dbReference type="RefSeq" id="WP_003627642.1">
    <property type="nucleotide sequence ID" value="NZ_AP023028.1"/>
</dbReference>
<dbReference type="GO" id="GO:0005737">
    <property type="term" value="C:cytoplasm"/>
    <property type="evidence" value="ECO:0007669"/>
    <property type="project" value="TreeGrafter"/>
</dbReference>